<organism evidence="2 3">
    <name type="scientific">Bowmanella pacifica</name>
    <dbReference type="NCBI Taxonomy" id="502051"/>
    <lineage>
        <taxon>Bacteria</taxon>
        <taxon>Pseudomonadati</taxon>
        <taxon>Pseudomonadota</taxon>
        <taxon>Gammaproteobacteria</taxon>
        <taxon>Alteromonadales</taxon>
        <taxon>Alteromonadaceae</taxon>
        <taxon>Bowmanella</taxon>
    </lineage>
</organism>
<evidence type="ECO:0000259" key="1">
    <source>
        <dbReference type="Pfam" id="PF04965"/>
    </source>
</evidence>
<dbReference type="SUPFAM" id="SSF160719">
    <property type="entry name" value="gpW/gp25-like"/>
    <property type="match status" value="1"/>
</dbReference>
<reference evidence="2" key="2">
    <citation type="submission" date="2020-09" db="EMBL/GenBank/DDBJ databases">
        <authorList>
            <person name="Sun Q."/>
            <person name="Zhou Y."/>
        </authorList>
    </citation>
    <scope>NUCLEOTIDE SEQUENCE</scope>
    <source>
        <strain evidence="2">CGMCC 1.7086</strain>
    </source>
</reference>
<comment type="caution">
    <text evidence="2">The sequence shown here is derived from an EMBL/GenBank/DDBJ whole genome shotgun (WGS) entry which is preliminary data.</text>
</comment>
<dbReference type="InterPro" id="IPR007048">
    <property type="entry name" value="IraD/Gp25-like"/>
</dbReference>
<dbReference type="Pfam" id="PF04965">
    <property type="entry name" value="GPW_gp25"/>
    <property type="match status" value="1"/>
</dbReference>
<dbReference type="AlphaFoldDB" id="A0A918DIB1"/>
<gene>
    <name evidence="2" type="ORF">GCM10010982_11380</name>
</gene>
<evidence type="ECO:0000313" key="3">
    <source>
        <dbReference type="Proteomes" id="UP000606935"/>
    </source>
</evidence>
<evidence type="ECO:0000313" key="2">
    <source>
        <dbReference type="EMBL" id="GGO66660.1"/>
    </source>
</evidence>
<sequence>MAELFQQHKLQPSLLDRLTDDVLLQQTPQGESHQASDNIEKFFISARKLREVVIRDLSWLLNSVNLETVEDLTPYPYVAQSVVNYGVPELTGSIVSQLEPSQLQKKLHRIILCYEPRILPATLQVRVKKTGQMSRNALRFEIECDIWGQPVPEHLSVQSELDLDTGAVTLHKQKAG</sequence>
<dbReference type="RefSeq" id="WP_188691453.1">
    <property type="nucleotide sequence ID" value="NZ_BMLS01000001.1"/>
</dbReference>
<reference evidence="2" key="1">
    <citation type="journal article" date="2014" name="Int. J. Syst. Evol. Microbiol.">
        <title>Complete genome sequence of Corynebacterium casei LMG S-19264T (=DSM 44701T), isolated from a smear-ripened cheese.</title>
        <authorList>
            <consortium name="US DOE Joint Genome Institute (JGI-PGF)"/>
            <person name="Walter F."/>
            <person name="Albersmeier A."/>
            <person name="Kalinowski J."/>
            <person name="Ruckert C."/>
        </authorList>
    </citation>
    <scope>NUCLEOTIDE SEQUENCE</scope>
    <source>
        <strain evidence="2">CGMCC 1.7086</strain>
    </source>
</reference>
<dbReference type="InterPro" id="IPR017737">
    <property type="entry name" value="TssE1-like"/>
</dbReference>
<dbReference type="InterPro" id="IPR053176">
    <property type="entry name" value="T6SS_TssE1-like"/>
</dbReference>
<name>A0A918DIB1_9ALTE</name>
<dbReference type="EMBL" id="BMLS01000001">
    <property type="protein sequence ID" value="GGO66660.1"/>
    <property type="molecule type" value="Genomic_DNA"/>
</dbReference>
<dbReference type="PANTHER" id="PTHR38595">
    <property type="entry name" value="CYTOPLASMIC PROTEIN-RELATED"/>
    <property type="match status" value="1"/>
</dbReference>
<dbReference type="Proteomes" id="UP000606935">
    <property type="component" value="Unassembled WGS sequence"/>
</dbReference>
<proteinExistence type="predicted"/>
<keyword evidence="3" id="KW-1185">Reference proteome</keyword>
<accession>A0A918DIB1</accession>
<feature type="domain" description="IraD/Gp25-like" evidence="1">
    <location>
        <begin position="48"/>
        <end position="150"/>
    </location>
</feature>
<protein>
    <recommendedName>
        <fullName evidence="1">IraD/Gp25-like domain-containing protein</fullName>
    </recommendedName>
</protein>
<dbReference type="NCBIfam" id="TIGR03357">
    <property type="entry name" value="VI_zyme"/>
    <property type="match status" value="1"/>
</dbReference>
<dbReference type="PANTHER" id="PTHR38595:SF1">
    <property type="entry name" value="TYPE VI SECRETION SYSTEM COMPONENT TSSE1"/>
    <property type="match status" value="1"/>
</dbReference>